<keyword evidence="7" id="KW-0325">Glycoprotein</keyword>
<dbReference type="Proteomes" id="UP000502823">
    <property type="component" value="Unassembled WGS sequence"/>
</dbReference>
<dbReference type="PANTHER" id="PTHR11452:SF66">
    <property type="entry name" value="ALPHA-GALACTOSIDASE"/>
    <property type="match status" value="1"/>
</dbReference>
<evidence type="ECO:0000313" key="14">
    <source>
        <dbReference type="Proteomes" id="UP000502823"/>
    </source>
</evidence>
<comment type="subunit">
    <text evidence="3 10">Homodimer.</text>
</comment>
<evidence type="ECO:0000313" key="13">
    <source>
        <dbReference type="EMBL" id="GFG32306.1"/>
    </source>
</evidence>
<evidence type="ECO:0000256" key="3">
    <source>
        <dbReference type="ARBA" id="ARBA00011738"/>
    </source>
</evidence>
<sequence>MSSCNNFFMVNSEQLFRRTADLLVSEGYAGVGYEYIIIDDCWLAQERDSDGRLQPDPTRFPNGIKALADYVHSLGLKFGIYEDFGNLTCAGYPGVVGHMEIDAQTFADWEVDYVKLDGCYSDPEDMDTGYPEFGQYLNQTGRPMVYSCSWPVYQEFAGIKPDFEALKKTCNLWRNYVDIDDSWEEVTTIMDYFAGKQDTIAEHAGPGHWNDPDMLIIGNYGLSYDQSKVQMAIWAVLAAPLLMSTELRDVKPEFKAILQNKAILAVNQDAFGIQGRRVNNTEGIEVWTRPIGPVVDSEYSYAVAFVSRRIDGYPYIKSVTLAEIGLTSAQGYEVQDLYDLENPPQVLKPDSTITVRVNPTEVYVKLHTYSNQLTATLKDLRMKMHYLRKNGKHNIVKEVSFVYINTQFNVAASPQTWDSQTHGRDPMSRTPKMIQRS</sequence>
<keyword evidence="14" id="KW-1185">Reference proteome</keyword>
<dbReference type="Gene3D" id="2.60.40.1180">
    <property type="entry name" value="Golgi alpha-mannosidase II"/>
    <property type="match status" value="1"/>
</dbReference>
<keyword evidence="6 10" id="KW-1015">Disulfide bond</keyword>
<dbReference type="PRINTS" id="PR00740">
    <property type="entry name" value="GLHYDRLASE27"/>
</dbReference>
<dbReference type="InterPro" id="IPR013785">
    <property type="entry name" value="Aldolase_TIM"/>
</dbReference>
<dbReference type="OrthoDB" id="5795902at2759"/>
<evidence type="ECO:0000256" key="6">
    <source>
        <dbReference type="ARBA" id="ARBA00023157"/>
    </source>
</evidence>
<reference evidence="14" key="1">
    <citation type="submission" date="2020-01" db="EMBL/GenBank/DDBJ databases">
        <title>Draft genome sequence of the Termite Coptotermes fromosanus.</title>
        <authorList>
            <person name="Itakura S."/>
            <person name="Yosikawa Y."/>
            <person name="Umezawa K."/>
        </authorList>
    </citation>
    <scope>NUCLEOTIDE SEQUENCE [LARGE SCALE GENOMIC DNA]</scope>
</reference>
<dbReference type="InterPro" id="IPR000111">
    <property type="entry name" value="Glyco_hydro_27/36_CS"/>
</dbReference>
<dbReference type="GO" id="GO:0004557">
    <property type="term" value="F:alpha-galactosidase activity"/>
    <property type="evidence" value="ECO:0007669"/>
    <property type="project" value="TreeGrafter"/>
</dbReference>
<dbReference type="AlphaFoldDB" id="A0A6L2PIT0"/>
<dbReference type="PROSITE" id="PS00512">
    <property type="entry name" value="ALPHA_GALACTOSIDASE"/>
    <property type="match status" value="1"/>
</dbReference>
<protein>
    <recommendedName>
        <fullName evidence="10">Alpha-galactosidase</fullName>
        <ecNumber evidence="10">3.2.1.-</ecNumber>
    </recommendedName>
</protein>
<dbReference type="PANTHER" id="PTHR11452">
    <property type="entry name" value="ALPHA-GALACTOSIDASE/ALPHA-N-ACETYLGALACTOSAMINIDASE"/>
    <property type="match status" value="1"/>
</dbReference>
<evidence type="ECO:0000256" key="8">
    <source>
        <dbReference type="ARBA" id="ARBA00023228"/>
    </source>
</evidence>
<evidence type="ECO:0000256" key="4">
    <source>
        <dbReference type="ARBA" id="ARBA00022801"/>
    </source>
</evidence>
<feature type="region of interest" description="Disordered" evidence="11">
    <location>
        <begin position="414"/>
        <end position="437"/>
    </location>
</feature>
<keyword evidence="4 10" id="KW-0378">Hydrolase</keyword>
<dbReference type="CDD" id="cd14792">
    <property type="entry name" value="GH27"/>
    <property type="match status" value="1"/>
</dbReference>
<evidence type="ECO:0000256" key="5">
    <source>
        <dbReference type="ARBA" id="ARBA00023098"/>
    </source>
</evidence>
<dbReference type="InterPro" id="IPR013780">
    <property type="entry name" value="Glyco_hydro_b"/>
</dbReference>
<dbReference type="InParanoid" id="A0A6L2PIT0"/>
<dbReference type="Pfam" id="PF17450">
    <property type="entry name" value="Melibiase_2_C"/>
    <property type="match status" value="1"/>
</dbReference>
<dbReference type="EC" id="3.2.1.-" evidence="10"/>
<comment type="subcellular location">
    <subcellularLocation>
        <location evidence="1">Lysosome</location>
    </subcellularLocation>
</comment>
<dbReference type="GO" id="GO:0009311">
    <property type="term" value="P:oligosaccharide metabolic process"/>
    <property type="evidence" value="ECO:0007669"/>
    <property type="project" value="TreeGrafter"/>
</dbReference>
<evidence type="ECO:0000259" key="12">
    <source>
        <dbReference type="Pfam" id="PF17450"/>
    </source>
</evidence>
<dbReference type="Pfam" id="PF16499">
    <property type="entry name" value="Melibiase_2"/>
    <property type="match status" value="1"/>
</dbReference>
<evidence type="ECO:0000256" key="10">
    <source>
        <dbReference type="RuleBase" id="RU361168"/>
    </source>
</evidence>
<keyword evidence="5" id="KW-0443">Lipid metabolism</keyword>
<dbReference type="FunCoup" id="A0A6L2PIT0">
    <property type="interactions" value="842"/>
</dbReference>
<gene>
    <name evidence="13" type="ORF">Cfor_02703</name>
</gene>
<evidence type="ECO:0000256" key="7">
    <source>
        <dbReference type="ARBA" id="ARBA00023180"/>
    </source>
</evidence>
<dbReference type="GO" id="GO:0006629">
    <property type="term" value="P:lipid metabolic process"/>
    <property type="evidence" value="ECO:0007669"/>
    <property type="project" value="UniProtKB-KW"/>
</dbReference>
<keyword evidence="8" id="KW-0458">Lysosome</keyword>
<dbReference type="GO" id="GO:0016139">
    <property type="term" value="P:glycoside catabolic process"/>
    <property type="evidence" value="ECO:0007669"/>
    <property type="project" value="TreeGrafter"/>
</dbReference>
<accession>A0A6L2PIT0</accession>
<dbReference type="InterPro" id="IPR035373">
    <property type="entry name" value="Melibiase/NAGA_C"/>
</dbReference>
<comment type="similarity">
    <text evidence="2 10">Belongs to the glycosyl hydrolase 27 family.</text>
</comment>
<dbReference type="EMBL" id="BLKM01000358">
    <property type="protein sequence ID" value="GFG32306.1"/>
    <property type="molecule type" value="Genomic_DNA"/>
</dbReference>
<dbReference type="SUPFAM" id="SSF51445">
    <property type="entry name" value="(Trans)glycosidases"/>
    <property type="match status" value="1"/>
</dbReference>
<evidence type="ECO:0000256" key="1">
    <source>
        <dbReference type="ARBA" id="ARBA00004371"/>
    </source>
</evidence>
<organism evidence="13 14">
    <name type="scientific">Coptotermes formosanus</name>
    <name type="common">Formosan subterranean termite</name>
    <dbReference type="NCBI Taxonomy" id="36987"/>
    <lineage>
        <taxon>Eukaryota</taxon>
        <taxon>Metazoa</taxon>
        <taxon>Ecdysozoa</taxon>
        <taxon>Arthropoda</taxon>
        <taxon>Hexapoda</taxon>
        <taxon>Insecta</taxon>
        <taxon>Pterygota</taxon>
        <taxon>Neoptera</taxon>
        <taxon>Polyneoptera</taxon>
        <taxon>Dictyoptera</taxon>
        <taxon>Blattodea</taxon>
        <taxon>Blattoidea</taxon>
        <taxon>Termitoidae</taxon>
        <taxon>Rhinotermitidae</taxon>
        <taxon>Coptotermes</taxon>
    </lineage>
</organism>
<feature type="domain" description="Alpha galactosidase A C-terminal" evidence="12">
    <location>
        <begin position="272"/>
        <end position="360"/>
    </location>
</feature>
<dbReference type="Gene3D" id="3.20.20.70">
    <property type="entry name" value="Aldolase class I"/>
    <property type="match status" value="1"/>
</dbReference>
<dbReference type="InterPro" id="IPR002241">
    <property type="entry name" value="Glyco_hydro_27"/>
</dbReference>
<comment type="caution">
    <text evidence="13">The sequence shown here is derived from an EMBL/GenBank/DDBJ whole genome shotgun (WGS) entry which is preliminary data.</text>
</comment>
<keyword evidence="9 10" id="KW-0326">Glycosidase</keyword>
<dbReference type="InterPro" id="IPR017853">
    <property type="entry name" value="GH"/>
</dbReference>
<dbReference type="FunFam" id="3.20.20.70:FF:000197">
    <property type="entry name" value="Alpha-galactosidase"/>
    <property type="match status" value="1"/>
</dbReference>
<dbReference type="SUPFAM" id="SSF51011">
    <property type="entry name" value="Glycosyl hydrolase domain"/>
    <property type="match status" value="1"/>
</dbReference>
<evidence type="ECO:0000256" key="9">
    <source>
        <dbReference type="ARBA" id="ARBA00023295"/>
    </source>
</evidence>
<evidence type="ECO:0000256" key="2">
    <source>
        <dbReference type="ARBA" id="ARBA00009743"/>
    </source>
</evidence>
<dbReference type="GO" id="GO:0005764">
    <property type="term" value="C:lysosome"/>
    <property type="evidence" value="ECO:0007669"/>
    <property type="project" value="UniProtKB-SubCell"/>
</dbReference>
<evidence type="ECO:0000256" key="11">
    <source>
        <dbReference type="SAM" id="MobiDB-lite"/>
    </source>
</evidence>
<proteinExistence type="inferred from homology"/>
<name>A0A6L2PIT0_COPFO</name>